<evidence type="ECO:0000313" key="3">
    <source>
        <dbReference type="EMBL" id="KAJ2921261.1"/>
    </source>
</evidence>
<evidence type="ECO:0000259" key="2">
    <source>
        <dbReference type="PROSITE" id="PS50181"/>
    </source>
</evidence>
<dbReference type="InterPro" id="IPR036047">
    <property type="entry name" value="F-box-like_dom_sf"/>
</dbReference>
<feature type="region of interest" description="Disordered" evidence="1">
    <location>
        <begin position="594"/>
        <end position="640"/>
    </location>
</feature>
<proteinExistence type="predicted"/>
<gene>
    <name evidence="3" type="ORF">H1R20_g15830</name>
</gene>
<accession>A0A9W8M8J3</accession>
<dbReference type="SUPFAM" id="SSF81383">
    <property type="entry name" value="F-box domain"/>
    <property type="match status" value="1"/>
</dbReference>
<dbReference type="PROSITE" id="PS50181">
    <property type="entry name" value="FBOX"/>
    <property type="match status" value="1"/>
</dbReference>
<protein>
    <recommendedName>
        <fullName evidence="2">F-box domain-containing protein</fullName>
    </recommendedName>
</protein>
<name>A0A9W8M8J3_9AGAR</name>
<dbReference type="CDD" id="cd09917">
    <property type="entry name" value="F-box_SF"/>
    <property type="match status" value="1"/>
</dbReference>
<comment type="caution">
    <text evidence="3">The sequence shown here is derived from an EMBL/GenBank/DDBJ whole genome shotgun (WGS) entry which is preliminary data.</text>
</comment>
<feature type="domain" description="F-box" evidence="2">
    <location>
        <begin position="96"/>
        <end position="146"/>
    </location>
</feature>
<dbReference type="OrthoDB" id="2322499at2759"/>
<feature type="compositionally biased region" description="Polar residues" evidence="1">
    <location>
        <begin position="72"/>
        <end position="83"/>
    </location>
</feature>
<organism evidence="3 4">
    <name type="scientific">Candolleomyces eurysporus</name>
    <dbReference type="NCBI Taxonomy" id="2828524"/>
    <lineage>
        <taxon>Eukaryota</taxon>
        <taxon>Fungi</taxon>
        <taxon>Dikarya</taxon>
        <taxon>Basidiomycota</taxon>
        <taxon>Agaricomycotina</taxon>
        <taxon>Agaricomycetes</taxon>
        <taxon>Agaricomycetidae</taxon>
        <taxon>Agaricales</taxon>
        <taxon>Agaricineae</taxon>
        <taxon>Psathyrellaceae</taxon>
        <taxon>Candolleomyces</taxon>
    </lineage>
</organism>
<reference evidence="3" key="1">
    <citation type="submission" date="2022-06" db="EMBL/GenBank/DDBJ databases">
        <title>Genome Sequence of Candolleomyces eurysporus.</title>
        <authorList>
            <person name="Buettner E."/>
        </authorList>
    </citation>
    <scope>NUCLEOTIDE SEQUENCE</scope>
    <source>
        <strain evidence="3">VTCC 930004</strain>
    </source>
</reference>
<feature type="region of interest" description="Disordered" evidence="1">
    <location>
        <begin position="1"/>
        <end position="88"/>
    </location>
</feature>
<feature type="non-terminal residue" evidence="3">
    <location>
        <position position="640"/>
    </location>
</feature>
<feature type="compositionally biased region" description="Low complexity" evidence="1">
    <location>
        <begin position="17"/>
        <end position="32"/>
    </location>
</feature>
<dbReference type="AlphaFoldDB" id="A0A9W8M8J3"/>
<sequence>MTRSSARLQQKEEKASKAASSSSKKSTSTKAKVTNTQKKQKVSDNVASKSTTTKAKVTNTRKKAKVSDDVPSKNTKASASKPNPSWAKVKGKRGQLKMVVEMPFDILLEIFKYLLPADLLGLTMANKALRGLLLDRTVALPLWKRAFESVEPVPPQCPEELTLPQYANLLYGRTCFYCDAIHGLKTSWVCYLRFCKGCLDKEFIKAGFAMDSRDIRSIIPSYYEKIDGSRLTTRLTDLGYGNDLARLPRHGLATLPGFKGVKPLTEREWEKLMPDLVDIFEELRKEFEKKDRANCLYQRSGCVWGVHRYFVSHHRDLELIGPTSRELAMMEPFKTLVYDAPRDQQVTQADMLAHLDKLPEVFKSWAENTANVLLNLLPQAHDGGKNAARRGKAKSKANDKAPALDAAALDLATTLFSCKWCPEILVYPNVLTHRCLISRHKKENKEPESEVESGDPNCAWNEGHDQVEFDQVSSTCASTVVTALGKDPKTTTWKELDEADQRVECLSCRKETGKVRRIAMDWRHAILHAYEAHSEEEGFESNQTRWQILDSESLKLAYDKELTNWRKVNSWHAKCIIRTLCVQCDRLTIENNRVGYPRSGSPPEKGSTTCPRGHDLSQEGGIYRRYPNDFGATQKPVRIT</sequence>
<dbReference type="Proteomes" id="UP001140091">
    <property type="component" value="Unassembled WGS sequence"/>
</dbReference>
<dbReference type="EMBL" id="JANBPK010001638">
    <property type="protein sequence ID" value="KAJ2921261.1"/>
    <property type="molecule type" value="Genomic_DNA"/>
</dbReference>
<evidence type="ECO:0000256" key="1">
    <source>
        <dbReference type="SAM" id="MobiDB-lite"/>
    </source>
</evidence>
<feature type="compositionally biased region" description="Low complexity" evidence="1">
    <location>
        <begin position="45"/>
        <end position="58"/>
    </location>
</feature>
<evidence type="ECO:0000313" key="4">
    <source>
        <dbReference type="Proteomes" id="UP001140091"/>
    </source>
</evidence>
<dbReference type="InterPro" id="IPR001810">
    <property type="entry name" value="F-box_dom"/>
</dbReference>
<keyword evidence="4" id="KW-1185">Reference proteome</keyword>